<keyword evidence="10" id="KW-0067">ATP-binding</keyword>
<dbReference type="GeneID" id="100367619"/>
<accession>A0ABM0MAL0</accession>
<dbReference type="PANTHER" id="PTHR18934">
    <property type="entry name" value="ATP-DEPENDENT RNA HELICASE"/>
    <property type="match status" value="1"/>
</dbReference>
<dbReference type="Pfam" id="PF00271">
    <property type="entry name" value="Helicase_C"/>
    <property type="match status" value="1"/>
</dbReference>
<keyword evidence="6" id="KW-0547">Nucleotide-binding</keyword>
<feature type="domain" description="Helicase C-terminal" evidence="18">
    <location>
        <begin position="378"/>
        <end position="556"/>
    </location>
</feature>
<keyword evidence="7" id="KW-0221">Differentiation</keyword>
<evidence type="ECO:0000256" key="13">
    <source>
        <dbReference type="ARBA" id="ARBA00023254"/>
    </source>
</evidence>
<comment type="catalytic activity">
    <reaction evidence="14">
        <text>ATP + H2O = ADP + phosphate + H(+)</text>
        <dbReference type="Rhea" id="RHEA:13065"/>
        <dbReference type="ChEBI" id="CHEBI:15377"/>
        <dbReference type="ChEBI" id="CHEBI:15378"/>
        <dbReference type="ChEBI" id="CHEBI:30616"/>
        <dbReference type="ChEBI" id="CHEBI:43474"/>
        <dbReference type="ChEBI" id="CHEBI:456216"/>
        <dbReference type="EC" id="3.6.4.13"/>
    </reaction>
</comment>
<dbReference type="SMART" id="SM00333">
    <property type="entry name" value="TUDOR"/>
    <property type="match status" value="1"/>
</dbReference>
<dbReference type="SMART" id="SM00487">
    <property type="entry name" value="DEXDc"/>
    <property type="match status" value="1"/>
</dbReference>
<evidence type="ECO:0000256" key="5">
    <source>
        <dbReference type="ARBA" id="ARBA00022490"/>
    </source>
</evidence>
<protein>
    <recommendedName>
        <fullName evidence="3">RNA helicase</fullName>
        <ecNumber evidence="3">3.6.4.13</ecNumber>
    </recommendedName>
</protein>
<keyword evidence="5" id="KW-0963">Cytoplasm</keyword>
<dbReference type="Gene3D" id="1.20.120.1080">
    <property type="match status" value="1"/>
</dbReference>
<dbReference type="SUPFAM" id="SSF52540">
    <property type="entry name" value="P-loop containing nucleoside triphosphate hydrolases"/>
    <property type="match status" value="1"/>
</dbReference>
<evidence type="ECO:0000256" key="1">
    <source>
        <dbReference type="ARBA" id="ARBA00004496"/>
    </source>
</evidence>
<dbReference type="PROSITE" id="PS51192">
    <property type="entry name" value="HELICASE_ATP_BIND_1"/>
    <property type="match status" value="1"/>
</dbReference>
<evidence type="ECO:0000256" key="8">
    <source>
        <dbReference type="ARBA" id="ARBA00022801"/>
    </source>
</evidence>
<dbReference type="PROSITE" id="PS50304">
    <property type="entry name" value="TUDOR"/>
    <property type="match status" value="1"/>
</dbReference>
<dbReference type="SUPFAM" id="SSF63748">
    <property type="entry name" value="Tudor/PWWP/MBT"/>
    <property type="match status" value="1"/>
</dbReference>
<evidence type="ECO:0000256" key="4">
    <source>
        <dbReference type="ARBA" id="ARBA00022473"/>
    </source>
</evidence>
<evidence type="ECO:0000256" key="14">
    <source>
        <dbReference type="ARBA" id="ARBA00047984"/>
    </source>
</evidence>
<evidence type="ECO:0000259" key="17">
    <source>
        <dbReference type="PROSITE" id="PS51192"/>
    </source>
</evidence>
<dbReference type="PANTHER" id="PTHR18934:SF113">
    <property type="entry name" value="ATP-DEPENDENT RNA HELICASE TDRD9"/>
    <property type="match status" value="1"/>
</dbReference>
<dbReference type="InterPro" id="IPR014001">
    <property type="entry name" value="Helicase_ATP-bd"/>
</dbReference>
<keyword evidence="11" id="KW-0744">Spermatogenesis</keyword>
<dbReference type="Gene3D" id="3.40.50.300">
    <property type="entry name" value="P-loop containing nucleotide triphosphate hydrolases"/>
    <property type="match status" value="2"/>
</dbReference>
<evidence type="ECO:0000256" key="10">
    <source>
        <dbReference type="ARBA" id="ARBA00022840"/>
    </source>
</evidence>
<organism evidence="19 20">
    <name type="scientific">Saccoglossus kowalevskii</name>
    <name type="common">Acorn worm</name>
    <dbReference type="NCBI Taxonomy" id="10224"/>
    <lineage>
        <taxon>Eukaryota</taxon>
        <taxon>Metazoa</taxon>
        <taxon>Hemichordata</taxon>
        <taxon>Enteropneusta</taxon>
        <taxon>Harrimaniidae</taxon>
        <taxon>Saccoglossus</taxon>
    </lineage>
</organism>
<evidence type="ECO:0000256" key="7">
    <source>
        <dbReference type="ARBA" id="ARBA00022782"/>
    </source>
</evidence>
<evidence type="ECO:0000259" key="18">
    <source>
        <dbReference type="PROSITE" id="PS51194"/>
    </source>
</evidence>
<evidence type="ECO:0000256" key="3">
    <source>
        <dbReference type="ARBA" id="ARBA00012552"/>
    </source>
</evidence>
<dbReference type="Gene3D" id="2.30.30.140">
    <property type="match status" value="1"/>
</dbReference>
<keyword evidence="13" id="KW-0469">Meiosis</keyword>
<keyword evidence="9" id="KW-0347">Helicase</keyword>
<keyword evidence="4" id="KW-0217">Developmental protein</keyword>
<dbReference type="Pfam" id="PF00270">
    <property type="entry name" value="DEAD"/>
    <property type="match status" value="1"/>
</dbReference>
<dbReference type="InterPro" id="IPR002999">
    <property type="entry name" value="Tudor"/>
</dbReference>
<dbReference type="InterPro" id="IPR007502">
    <property type="entry name" value="Helicase-assoc_dom"/>
</dbReference>
<dbReference type="Pfam" id="PF21010">
    <property type="entry name" value="HA2_C"/>
    <property type="match status" value="1"/>
</dbReference>
<dbReference type="EC" id="3.6.4.13" evidence="3"/>
<comment type="similarity">
    <text evidence="2">Belongs to the DEAD box helicase family. DEAH subfamily.</text>
</comment>
<evidence type="ECO:0000256" key="12">
    <source>
        <dbReference type="ARBA" id="ARBA00023158"/>
    </source>
</evidence>
<dbReference type="InterPro" id="IPR035437">
    <property type="entry name" value="SNase_OB-fold_sf"/>
</dbReference>
<feature type="region of interest" description="Disordered" evidence="15">
    <location>
        <begin position="20"/>
        <end position="69"/>
    </location>
</feature>
<comment type="subcellular location">
    <subcellularLocation>
        <location evidence="1">Cytoplasm</location>
    </subcellularLocation>
</comment>
<sequence>MSSLTSDLTLNQIDEWFKIGAPPPKAETIPRSKLQGHYLDPTTGEAYQKRSKSFIPPYKRNPRDNNPKQTEYAQKYLEEERQRELRLMKSDTDLGLPILTTRSPGGLSDLDFATTSDVYETLGFPDQKPLELAAEVYKHYRFDHTYSPDLPITEFQDQIISTIESNQVTVIQGSTGSGKTTQVPQYILDHYASENRYVNIVVTQPRRIAAISIAKRVCAERGWQLGSLVGYQVALDRCITDDTRLTYLTTGVLLQKLINSKNMNMFTHVILDEVHERDQDSDFSLLVVRKLLRSTSRHVKIILMSATIESDLFAGYFSLPVRGKLESAPVVSVEGKAYDVTEYYLEDLRKFGQMPFLERDNPSVSPDAIYLARQLILEFDQLELKEQEERIDGFPANRGTVLVFLPGIYEINETFQALNDDVIRHRLWLLPLHSSITSEEQSQVFLKAEKGRRKIILATNIAESSITVTDIKYVIDFMLIKCLVCDPETNYQSLQLSWASKANATQRKGRAGRVSSGKVYRMITRDFWDRNIHDYGIPEMARCPLELLVLQVKILDLGEPKAILALALTPPNLDDIERTILLLKEVGALSTVTSGILNPHDGDLTFVGRVLASLPVDIKIGKLMVLGHVFGCLEECIIIGASLSLQSFFAQPFREYLNAYRSKMTWANDSFSDCIAMLNAYKMWEGCNWRGEFRRSGSAELTWCRKNMIQLKRIRKVAETVKELKERLANHNIKVPRHGPNLGHQQQQAKTPTNAAQDLLILKLVICGAFYPNYFQCGPPDEAEALRTLSGKDPTSTVMVKNVPPMGHLYKNQIAALFRTCGKGNKLYFEDTRCYIEFERPREIKEQSILPAVYLAVKMRHLRTRLELQLTEISAADQKMLNTHTLRPENKLRTNRLGVLCEDPADGSNKIRLVTDNGNEPKQVDLPAAGNNWIDIFVTEVVDANHFWAHYGDAVTFQNLRNLMDTLNQYDGIHLKPIVDACKGQICLAPYMEDKQKFYRARIDSLHGDAVEVFFVDYGNVDVVPRKNLREVPSDLLKLPFQAFECVLSGIKPYYLLPDSKWMPQAKQKLIEVVSDKIMFAKIYSVVRNCLRIELFDTTRNPQVNINELMIKLEFAEKCEEPYSSRVNHEQREEASIETSIDEQLVEIPQETVLRVIQQGRRKGRVFLHGPFSPYEMNFYPMTQVGRFRCIFLEPGSVNSVALNSEPQDKHERMMVSALVSVNSSGTALMARDTSLMPNIHGLAAIVSMLFAPAIELRTDPQKRRYTGVLCGLGWDPDSNGAALPDHDMEITFDANITTDDISMINGVRMAINIAVGSEDAIAEWGPAAIFRIQKSAREKLLRLIMKRRELVTPYNYERPYRWNMVNPDDILPHELEGTKADCPVLYQLFDAIAVSGDLEASEEDSDRREKMIAHLRDLKERAGRSIASDPVYCQLCEALLHSPKDLLLHMETEKHQTKERHVYHPQCF</sequence>
<dbReference type="InterPro" id="IPR001650">
    <property type="entry name" value="Helicase_C-like"/>
</dbReference>
<evidence type="ECO:0000313" key="20">
    <source>
        <dbReference type="RefSeq" id="XP_006817051.1"/>
    </source>
</evidence>
<dbReference type="InterPro" id="IPR011545">
    <property type="entry name" value="DEAD/DEAH_box_helicase_dom"/>
</dbReference>
<dbReference type="InterPro" id="IPR027417">
    <property type="entry name" value="P-loop_NTPase"/>
</dbReference>
<evidence type="ECO:0000256" key="11">
    <source>
        <dbReference type="ARBA" id="ARBA00022871"/>
    </source>
</evidence>
<dbReference type="Pfam" id="PF00567">
    <property type="entry name" value="TUDOR"/>
    <property type="match status" value="1"/>
</dbReference>
<dbReference type="RefSeq" id="XP_006817051.1">
    <property type="nucleotide sequence ID" value="XM_006816988.1"/>
</dbReference>
<dbReference type="CDD" id="cd18791">
    <property type="entry name" value="SF2_C_RHA"/>
    <property type="match status" value="1"/>
</dbReference>
<name>A0ABM0MAL0_SACKO</name>
<dbReference type="Gene3D" id="2.40.50.90">
    <property type="match status" value="1"/>
</dbReference>
<proteinExistence type="inferred from homology"/>
<evidence type="ECO:0000256" key="6">
    <source>
        <dbReference type="ARBA" id="ARBA00022741"/>
    </source>
</evidence>
<evidence type="ECO:0000256" key="2">
    <source>
        <dbReference type="ARBA" id="ARBA00008792"/>
    </source>
</evidence>
<reference evidence="20" key="1">
    <citation type="submission" date="2025-08" db="UniProtKB">
        <authorList>
            <consortium name="RefSeq"/>
        </authorList>
    </citation>
    <scope>IDENTIFICATION</scope>
    <source>
        <tissue evidence="20">Testes</tissue>
    </source>
</reference>
<evidence type="ECO:0000256" key="9">
    <source>
        <dbReference type="ARBA" id="ARBA00022806"/>
    </source>
</evidence>
<feature type="domain" description="Helicase ATP-binding" evidence="17">
    <location>
        <begin position="160"/>
        <end position="326"/>
    </location>
</feature>
<dbReference type="Proteomes" id="UP000694865">
    <property type="component" value="Unplaced"/>
</dbReference>
<evidence type="ECO:0000259" key="16">
    <source>
        <dbReference type="PROSITE" id="PS50304"/>
    </source>
</evidence>
<keyword evidence="19" id="KW-1185">Reference proteome</keyword>
<evidence type="ECO:0000256" key="15">
    <source>
        <dbReference type="SAM" id="MobiDB-lite"/>
    </source>
</evidence>
<feature type="domain" description="Tudor" evidence="16">
    <location>
        <begin position="980"/>
        <end position="1039"/>
    </location>
</feature>
<dbReference type="SMART" id="SM00490">
    <property type="entry name" value="HELICc"/>
    <property type="match status" value="1"/>
</dbReference>
<evidence type="ECO:0000313" key="19">
    <source>
        <dbReference type="Proteomes" id="UP000694865"/>
    </source>
</evidence>
<gene>
    <name evidence="20" type="primary">LOC100367619</name>
</gene>
<dbReference type="PROSITE" id="PS51194">
    <property type="entry name" value="HELICASE_CTER"/>
    <property type="match status" value="1"/>
</dbReference>
<dbReference type="SMART" id="SM00847">
    <property type="entry name" value="HA2"/>
    <property type="match status" value="1"/>
</dbReference>
<keyword evidence="8" id="KW-0378">Hydrolase</keyword>
<keyword evidence="12" id="KW-0943">RNA-mediated gene silencing</keyword>